<dbReference type="OrthoDB" id="5457369at2"/>
<gene>
    <name evidence="1" type="ORF">EDC22_10539</name>
</gene>
<dbReference type="InterPro" id="IPR021866">
    <property type="entry name" value="SpoIIAA-like"/>
</dbReference>
<dbReference type="AlphaFoldDB" id="A0A4R3MAB9"/>
<dbReference type="Pfam" id="PF11964">
    <property type="entry name" value="SpoIIAA-like"/>
    <property type="match status" value="1"/>
</dbReference>
<accession>A0A4R3MAB9</accession>
<comment type="caution">
    <text evidence="1">The sequence shown here is derived from an EMBL/GenBank/DDBJ whole genome shotgun (WGS) entry which is preliminary data.</text>
</comment>
<dbReference type="RefSeq" id="WP_132806404.1">
    <property type="nucleotide sequence ID" value="NZ_SMAK01000005.1"/>
</dbReference>
<keyword evidence="2" id="KW-1185">Reference proteome</keyword>
<sequence>MLTPVWGLPEGVVAFEASGRVTNADYKERLIPALEAAIAEHGRIRFLYVLGEAFEGYDASALWDDTFFGLKHIKDFEKVAVVADDPLYAGAVRMFAPMLPCEVKLFPLAERAEAKRWIAA</sequence>
<proteinExistence type="predicted"/>
<organism evidence="1 2">
    <name type="scientific">Tepidamorphus gemmatus</name>
    <dbReference type="NCBI Taxonomy" id="747076"/>
    <lineage>
        <taxon>Bacteria</taxon>
        <taxon>Pseudomonadati</taxon>
        <taxon>Pseudomonadota</taxon>
        <taxon>Alphaproteobacteria</taxon>
        <taxon>Hyphomicrobiales</taxon>
        <taxon>Tepidamorphaceae</taxon>
        <taxon>Tepidamorphus</taxon>
    </lineage>
</organism>
<reference evidence="1 2" key="1">
    <citation type="submission" date="2019-03" db="EMBL/GenBank/DDBJ databases">
        <title>Genomic Encyclopedia of Type Strains, Phase IV (KMG-IV): sequencing the most valuable type-strain genomes for metagenomic binning, comparative biology and taxonomic classification.</title>
        <authorList>
            <person name="Goeker M."/>
        </authorList>
    </citation>
    <scope>NUCLEOTIDE SEQUENCE [LARGE SCALE GENOMIC DNA]</scope>
    <source>
        <strain evidence="1 2">DSM 19345</strain>
    </source>
</reference>
<dbReference type="Proteomes" id="UP000295678">
    <property type="component" value="Unassembled WGS sequence"/>
</dbReference>
<evidence type="ECO:0000313" key="2">
    <source>
        <dbReference type="Proteomes" id="UP000295678"/>
    </source>
</evidence>
<dbReference type="EMBL" id="SMAK01000005">
    <property type="protein sequence ID" value="TCT10541.1"/>
    <property type="molecule type" value="Genomic_DNA"/>
</dbReference>
<protein>
    <submittedName>
        <fullName evidence="1">SpoIIAA-like protein</fullName>
    </submittedName>
</protein>
<evidence type="ECO:0000313" key="1">
    <source>
        <dbReference type="EMBL" id="TCT10541.1"/>
    </source>
</evidence>
<dbReference type="InterPro" id="IPR036513">
    <property type="entry name" value="STAS_dom_sf"/>
</dbReference>
<dbReference type="Gene3D" id="3.40.50.10600">
    <property type="entry name" value="SpoIIaa-like domains"/>
    <property type="match status" value="1"/>
</dbReference>
<dbReference type="InterPro" id="IPR038396">
    <property type="entry name" value="SpoIIAA-like_sf"/>
</dbReference>
<dbReference type="SUPFAM" id="SSF52091">
    <property type="entry name" value="SpoIIaa-like"/>
    <property type="match status" value="1"/>
</dbReference>
<name>A0A4R3MAB9_9HYPH</name>